<keyword evidence="5" id="KW-1185">Reference proteome</keyword>
<dbReference type="Proteomes" id="UP001596388">
    <property type="component" value="Unassembled WGS sequence"/>
</dbReference>
<comment type="function">
    <text evidence="2">Has an important function as a repair enzyme for proteins that have been inactivated by oxidation. Catalyzes the reversible oxidation-reduction of methionine sulfoxide in proteins to methionine.</text>
</comment>
<dbReference type="InterPro" id="IPR002569">
    <property type="entry name" value="Met_Sox_Rdtase_MsrA_dom"/>
</dbReference>
<dbReference type="PANTHER" id="PTHR43774">
    <property type="entry name" value="PEPTIDE METHIONINE SULFOXIDE REDUCTASE"/>
    <property type="match status" value="1"/>
</dbReference>
<dbReference type="AlphaFoldDB" id="A0ABD5WUD4"/>
<dbReference type="GO" id="GO:0008113">
    <property type="term" value="F:peptide-methionine (S)-S-oxide reductase activity"/>
    <property type="evidence" value="ECO:0007669"/>
    <property type="project" value="UniProtKB-UniRule"/>
</dbReference>
<comment type="catalytic activity">
    <reaction evidence="2">
        <text>[thioredoxin]-disulfide + L-methionine + H2O = L-methionine (S)-S-oxide + [thioredoxin]-dithiol</text>
        <dbReference type="Rhea" id="RHEA:19993"/>
        <dbReference type="Rhea" id="RHEA-COMP:10698"/>
        <dbReference type="Rhea" id="RHEA-COMP:10700"/>
        <dbReference type="ChEBI" id="CHEBI:15377"/>
        <dbReference type="ChEBI" id="CHEBI:29950"/>
        <dbReference type="ChEBI" id="CHEBI:50058"/>
        <dbReference type="ChEBI" id="CHEBI:57844"/>
        <dbReference type="ChEBI" id="CHEBI:58772"/>
        <dbReference type="EC" id="1.8.4.11"/>
    </reaction>
</comment>
<evidence type="ECO:0000256" key="1">
    <source>
        <dbReference type="ARBA" id="ARBA00023002"/>
    </source>
</evidence>
<dbReference type="RefSeq" id="WP_276236431.1">
    <property type="nucleotide sequence ID" value="NZ_CP119989.1"/>
</dbReference>
<comment type="catalytic activity">
    <reaction evidence="2">
        <text>L-methionyl-[protein] + [thioredoxin]-disulfide + H2O = L-methionyl-(S)-S-oxide-[protein] + [thioredoxin]-dithiol</text>
        <dbReference type="Rhea" id="RHEA:14217"/>
        <dbReference type="Rhea" id="RHEA-COMP:10698"/>
        <dbReference type="Rhea" id="RHEA-COMP:10700"/>
        <dbReference type="Rhea" id="RHEA-COMP:12313"/>
        <dbReference type="Rhea" id="RHEA-COMP:12315"/>
        <dbReference type="ChEBI" id="CHEBI:15377"/>
        <dbReference type="ChEBI" id="CHEBI:16044"/>
        <dbReference type="ChEBI" id="CHEBI:29950"/>
        <dbReference type="ChEBI" id="CHEBI:44120"/>
        <dbReference type="ChEBI" id="CHEBI:50058"/>
        <dbReference type="EC" id="1.8.4.11"/>
    </reaction>
</comment>
<gene>
    <name evidence="2 4" type="primary">msrA</name>
    <name evidence="4" type="ORF">ACFQKD_02100</name>
</gene>
<accession>A0ABD5WUD4</accession>
<reference evidence="4 5" key="1">
    <citation type="journal article" date="2019" name="Int. J. Syst. Evol. Microbiol.">
        <title>The Global Catalogue of Microorganisms (GCM) 10K type strain sequencing project: providing services to taxonomists for standard genome sequencing and annotation.</title>
        <authorList>
            <consortium name="The Broad Institute Genomics Platform"/>
            <consortium name="The Broad Institute Genome Sequencing Center for Infectious Disease"/>
            <person name="Wu L."/>
            <person name="Ma J."/>
        </authorList>
    </citation>
    <scope>NUCLEOTIDE SEQUENCE [LARGE SCALE GENOMIC DNA]</scope>
    <source>
        <strain evidence="4 5">DT55</strain>
    </source>
</reference>
<dbReference type="EMBL" id="JBHTAG010000002">
    <property type="protein sequence ID" value="MFC7096083.1"/>
    <property type="molecule type" value="Genomic_DNA"/>
</dbReference>
<proteinExistence type="inferred from homology"/>
<dbReference type="Pfam" id="PF01625">
    <property type="entry name" value="PMSR"/>
    <property type="match status" value="1"/>
</dbReference>
<dbReference type="PANTHER" id="PTHR43774:SF1">
    <property type="entry name" value="PEPTIDE METHIONINE SULFOXIDE REDUCTASE MSRA 2"/>
    <property type="match status" value="1"/>
</dbReference>
<sequence length="182" mass="20701">MSDTETATFGGGCFWCTEAAFKELAGVREVTSGYAGGHVENPTYEAVCREETGHAEVTRVEYDPEEITYADLLGVFFTVHDPTTLNRQGPDVGTQYRSIVLYETDEQRDIVERFVVELAEEGAYDDEIVTEIEPLEAFYEAEEYHQDYYEKNPGDSYCTFNAEPKIRKVRKKFADLARTQEA</sequence>
<organism evidence="4 5">
    <name type="scientific">Halobaculum marinum</name>
    <dbReference type="NCBI Taxonomy" id="3031996"/>
    <lineage>
        <taxon>Archaea</taxon>
        <taxon>Methanobacteriati</taxon>
        <taxon>Methanobacteriota</taxon>
        <taxon>Stenosarchaea group</taxon>
        <taxon>Halobacteria</taxon>
        <taxon>Halobacteriales</taxon>
        <taxon>Haloferacaceae</taxon>
        <taxon>Halobaculum</taxon>
    </lineage>
</organism>
<feature type="domain" description="Peptide methionine sulphoxide reductase MsrA" evidence="3">
    <location>
        <begin position="6"/>
        <end position="158"/>
    </location>
</feature>
<protein>
    <recommendedName>
        <fullName evidence="2">Peptide methionine sulfoxide reductase MsrA</fullName>
        <shortName evidence="2">Protein-methionine-S-oxide reductase</shortName>
        <ecNumber evidence="2">1.8.4.11</ecNumber>
    </recommendedName>
    <alternativeName>
        <fullName evidence="2">Peptide-methionine (S)-S-oxide reductase</fullName>
        <shortName evidence="2">Peptide Met(O) reductase</shortName>
    </alternativeName>
</protein>
<evidence type="ECO:0000313" key="5">
    <source>
        <dbReference type="Proteomes" id="UP001596388"/>
    </source>
</evidence>
<name>A0ABD5WUD4_9EURY</name>
<dbReference type="HAMAP" id="MF_01401">
    <property type="entry name" value="MsrA"/>
    <property type="match status" value="1"/>
</dbReference>
<dbReference type="NCBIfam" id="TIGR00401">
    <property type="entry name" value="msrA"/>
    <property type="match status" value="1"/>
</dbReference>
<dbReference type="GeneID" id="79270033"/>
<dbReference type="InterPro" id="IPR036509">
    <property type="entry name" value="Met_Sox_Rdtase_MsrA_sf"/>
</dbReference>
<dbReference type="EC" id="1.8.4.11" evidence="2"/>
<evidence type="ECO:0000256" key="2">
    <source>
        <dbReference type="HAMAP-Rule" id="MF_01401"/>
    </source>
</evidence>
<feature type="active site" evidence="2">
    <location>
        <position position="13"/>
    </location>
</feature>
<comment type="caution">
    <text evidence="4">The sequence shown here is derived from an EMBL/GenBank/DDBJ whole genome shotgun (WGS) entry which is preliminary data.</text>
</comment>
<keyword evidence="1 2" id="KW-0560">Oxidoreductase</keyword>
<comment type="similarity">
    <text evidence="2">Belongs to the MsrA Met sulfoxide reductase family.</text>
</comment>
<evidence type="ECO:0000313" key="4">
    <source>
        <dbReference type="EMBL" id="MFC7096083.1"/>
    </source>
</evidence>
<evidence type="ECO:0000259" key="3">
    <source>
        <dbReference type="Pfam" id="PF01625"/>
    </source>
</evidence>
<dbReference type="Gene3D" id="3.30.1060.10">
    <property type="entry name" value="Peptide methionine sulphoxide reductase MsrA"/>
    <property type="match status" value="1"/>
</dbReference>
<dbReference type="SUPFAM" id="SSF55068">
    <property type="entry name" value="Peptide methionine sulfoxide reductase"/>
    <property type="match status" value="1"/>
</dbReference>